<keyword evidence="1" id="KW-0732">Signal</keyword>
<dbReference type="EMBL" id="WIGO01000602">
    <property type="protein sequence ID" value="KAF6807965.1"/>
    <property type="molecule type" value="Genomic_DNA"/>
</dbReference>
<protein>
    <submittedName>
        <fullName evidence="2">Uncharacterized protein</fullName>
    </submittedName>
</protein>
<comment type="caution">
    <text evidence="2">The sequence shown here is derived from an EMBL/GenBank/DDBJ whole genome shotgun (WGS) entry which is preliminary data.</text>
</comment>
<dbReference type="AlphaFoldDB" id="A0A8H6MTR9"/>
<gene>
    <name evidence="2" type="ORF">CPLU01_15733</name>
</gene>
<organism evidence="2 3">
    <name type="scientific">Colletotrichum plurivorum</name>
    <dbReference type="NCBI Taxonomy" id="2175906"/>
    <lineage>
        <taxon>Eukaryota</taxon>
        <taxon>Fungi</taxon>
        <taxon>Dikarya</taxon>
        <taxon>Ascomycota</taxon>
        <taxon>Pezizomycotina</taxon>
        <taxon>Sordariomycetes</taxon>
        <taxon>Hypocreomycetidae</taxon>
        <taxon>Glomerellales</taxon>
        <taxon>Glomerellaceae</taxon>
        <taxon>Colletotrichum</taxon>
        <taxon>Colletotrichum orchidearum species complex</taxon>
    </lineage>
</organism>
<evidence type="ECO:0000313" key="3">
    <source>
        <dbReference type="Proteomes" id="UP000654918"/>
    </source>
</evidence>
<proteinExistence type="predicted"/>
<accession>A0A8H6MTR9</accession>
<sequence>MIIHLSLLVAGLWGILASSPPDLPTLRDIRFSGDCADAALADVATVDFPLFNISTTTPVTGHGVCEVVLDYDDWPVGYAMAITDATLRGHLKLPKATKLYRFKTTVFTTFPSVAEFVLPDLAQKDDFDGFIQTQPLQLELLIWTSPCRETESDPGNWTVTIRTLADVQVSRRGELAPGAVAYVPARLAIGTPPLVLEDDVVKLYLNCGTDSLRRDNRSNIRDDCILLNPPGNRTRISRTKKNP</sequence>
<keyword evidence="3" id="KW-1185">Reference proteome</keyword>
<dbReference type="Proteomes" id="UP000654918">
    <property type="component" value="Unassembled WGS sequence"/>
</dbReference>
<feature type="signal peptide" evidence="1">
    <location>
        <begin position="1"/>
        <end position="17"/>
    </location>
</feature>
<evidence type="ECO:0000313" key="2">
    <source>
        <dbReference type="EMBL" id="KAF6807965.1"/>
    </source>
</evidence>
<name>A0A8H6MTR9_9PEZI</name>
<evidence type="ECO:0000256" key="1">
    <source>
        <dbReference type="SAM" id="SignalP"/>
    </source>
</evidence>
<feature type="chain" id="PRO_5034501153" evidence="1">
    <location>
        <begin position="18"/>
        <end position="243"/>
    </location>
</feature>
<reference evidence="2" key="1">
    <citation type="journal article" date="2020" name="Phytopathology">
        <title>Genome Sequence Resources of Colletotrichum truncatum, C. plurivorum, C. musicola, and C. sojae: Four Species Pathogenic to Soybean (Glycine max).</title>
        <authorList>
            <person name="Rogerio F."/>
            <person name="Boufleur T.R."/>
            <person name="Ciampi-Guillardi M."/>
            <person name="Sukno S.A."/>
            <person name="Thon M.R."/>
            <person name="Massola Junior N.S."/>
            <person name="Baroncelli R."/>
        </authorList>
    </citation>
    <scope>NUCLEOTIDE SEQUENCE</scope>
    <source>
        <strain evidence="2">LFN00145</strain>
    </source>
</reference>